<evidence type="ECO:0000256" key="2">
    <source>
        <dbReference type="ARBA" id="ARBA00007330"/>
    </source>
</evidence>
<feature type="non-terminal residue" evidence="7">
    <location>
        <position position="270"/>
    </location>
</feature>
<dbReference type="GO" id="GO:0004368">
    <property type="term" value="F:glycerol-3-phosphate dehydrogenase (quinone) activity"/>
    <property type="evidence" value="ECO:0007669"/>
    <property type="project" value="InterPro"/>
</dbReference>
<comment type="cofactor">
    <cofactor evidence="1">
        <name>FAD</name>
        <dbReference type="ChEBI" id="CHEBI:57692"/>
    </cofactor>
</comment>
<dbReference type="PANTHER" id="PTHR11985:SF35">
    <property type="entry name" value="ANAEROBIC GLYCEROL-3-PHOSPHATE DEHYDROGENASE SUBUNIT A"/>
    <property type="match status" value="1"/>
</dbReference>
<organism evidence="7">
    <name type="scientific">marine metagenome</name>
    <dbReference type="NCBI Taxonomy" id="408172"/>
    <lineage>
        <taxon>unclassified sequences</taxon>
        <taxon>metagenomes</taxon>
        <taxon>ecological metagenomes</taxon>
    </lineage>
</organism>
<name>A0A382XGD0_9ZZZZ</name>
<sequence>LSLREQNKHQLIDQDFDTLVIGGGINGAAAAAALAARGIRTALVDARDFAGLTSQSSSNLIWGGIKYLESLEGGLVRGLCRGRNELIRAYPAAVRETRFLATLPRGLRRPRTAVWLGSWLYWFLGDRFTRPPTLLSANDIRRREPAVNLSGAAGGVEYSDAVLVAGDARFVFNLVHDAMAHGCVAVNYLQVTDLAWDKEGHWEVGLRDQVTGDISQVRARVVVNAAGPFADDVARLAGVRHRHRHVLSKGIHLVVDRVTSSGRVLAFISD</sequence>
<evidence type="ECO:0000256" key="1">
    <source>
        <dbReference type="ARBA" id="ARBA00001974"/>
    </source>
</evidence>
<dbReference type="Pfam" id="PF01266">
    <property type="entry name" value="DAO"/>
    <property type="match status" value="1"/>
</dbReference>
<dbReference type="InterPro" id="IPR036188">
    <property type="entry name" value="FAD/NAD-bd_sf"/>
</dbReference>
<dbReference type="PANTHER" id="PTHR11985">
    <property type="entry name" value="GLYCEROL-3-PHOSPHATE DEHYDROGENASE"/>
    <property type="match status" value="1"/>
</dbReference>
<keyword evidence="3" id="KW-0285">Flavoprotein</keyword>
<evidence type="ECO:0000256" key="4">
    <source>
        <dbReference type="ARBA" id="ARBA00022827"/>
    </source>
</evidence>
<keyword evidence="5" id="KW-0560">Oxidoreductase</keyword>
<evidence type="ECO:0000256" key="3">
    <source>
        <dbReference type="ARBA" id="ARBA00022630"/>
    </source>
</evidence>
<gene>
    <name evidence="7" type="ORF">METZ01_LOCUS422499</name>
</gene>
<dbReference type="InterPro" id="IPR000447">
    <property type="entry name" value="G3P_DH_FAD-dep"/>
</dbReference>
<evidence type="ECO:0000313" key="7">
    <source>
        <dbReference type="EMBL" id="SVD69645.1"/>
    </source>
</evidence>
<accession>A0A382XGD0</accession>
<dbReference type="SUPFAM" id="SSF51905">
    <property type="entry name" value="FAD/NAD(P)-binding domain"/>
    <property type="match status" value="1"/>
</dbReference>
<dbReference type="EMBL" id="UINC01167246">
    <property type="protein sequence ID" value="SVD69645.1"/>
    <property type="molecule type" value="Genomic_DNA"/>
</dbReference>
<dbReference type="Gene3D" id="3.50.50.60">
    <property type="entry name" value="FAD/NAD(P)-binding domain"/>
    <property type="match status" value="2"/>
</dbReference>
<protein>
    <recommendedName>
        <fullName evidence="6">FAD dependent oxidoreductase domain-containing protein</fullName>
    </recommendedName>
</protein>
<dbReference type="GO" id="GO:0046168">
    <property type="term" value="P:glycerol-3-phosphate catabolic process"/>
    <property type="evidence" value="ECO:0007669"/>
    <property type="project" value="TreeGrafter"/>
</dbReference>
<reference evidence="7" key="1">
    <citation type="submission" date="2018-05" db="EMBL/GenBank/DDBJ databases">
        <authorList>
            <person name="Lanie J.A."/>
            <person name="Ng W.-L."/>
            <person name="Kazmierczak K.M."/>
            <person name="Andrzejewski T.M."/>
            <person name="Davidsen T.M."/>
            <person name="Wayne K.J."/>
            <person name="Tettelin H."/>
            <person name="Glass J.I."/>
            <person name="Rusch D."/>
            <person name="Podicherti R."/>
            <person name="Tsui H.-C.T."/>
            <person name="Winkler M.E."/>
        </authorList>
    </citation>
    <scope>NUCLEOTIDE SEQUENCE</scope>
</reference>
<evidence type="ECO:0000259" key="6">
    <source>
        <dbReference type="Pfam" id="PF01266"/>
    </source>
</evidence>
<comment type="similarity">
    <text evidence="2">Belongs to the FAD-dependent glycerol-3-phosphate dehydrogenase family.</text>
</comment>
<evidence type="ECO:0000256" key="5">
    <source>
        <dbReference type="ARBA" id="ARBA00023002"/>
    </source>
</evidence>
<keyword evidence="4" id="KW-0274">FAD</keyword>
<dbReference type="AlphaFoldDB" id="A0A382XGD0"/>
<feature type="non-terminal residue" evidence="7">
    <location>
        <position position="1"/>
    </location>
</feature>
<feature type="domain" description="FAD dependent oxidoreductase" evidence="6">
    <location>
        <begin position="17"/>
        <end position="260"/>
    </location>
</feature>
<proteinExistence type="inferred from homology"/>
<dbReference type="InterPro" id="IPR006076">
    <property type="entry name" value="FAD-dep_OxRdtase"/>
</dbReference>